<comment type="subunit">
    <text evidence="5">Supercomplex made of cofactors A to E. Cofactors A and D function by capturing and stabilizing tubulin in a quasi-native conformation. Cofactor E binds to the cofactor D-tubulin complex; interaction with cofactor C then causes the release of tubulin polypeptides that are committed to the native state.</text>
</comment>
<feature type="domain" description="C-CAP/cofactor C-like" evidence="7">
    <location>
        <begin position="193"/>
        <end position="350"/>
    </location>
</feature>
<dbReference type="Pfam" id="PF05768">
    <property type="entry name" value="Glrx-like"/>
    <property type="match status" value="1"/>
</dbReference>
<feature type="chain" id="PRO_5016735403" description="C-CAP/cofactor C-like domain-containing protein" evidence="6">
    <location>
        <begin position="25"/>
        <end position="391"/>
    </location>
</feature>
<gene>
    <name evidence="8" type="ORF">CU097_013764</name>
</gene>
<evidence type="ECO:0000313" key="8">
    <source>
        <dbReference type="EMBL" id="RCH97700.1"/>
    </source>
</evidence>
<evidence type="ECO:0000259" key="7">
    <source>
        <dbReference type="PROSITE" id="PS51329"/>
    </source>
</evidence>
<evidence type="ECO:0000256" key="6">
    <source>
        <dbReference type="SAM" id="SignalP"/>
    </source>
</evidence>
<name>A0A367K6A4_RHIAZ</name>
<dbReference type="Pfam" id="PF07986">
    <property type="entry name" value="TBCC"/>
    <property type="match status" value="1"/>
</dbReference>
<sequence length="391" mass="44622">MSTRKVALTLFSSSTCSLCTTAKAAIVNVQKKTPFSLTVLDIHKEECPKEFRDKYMFDIPVVHLNDKFLMQHRVPEDSLLEAIKHYEATGKIKAIQAANQFWQQFKEEQSKIEDLLNESYSLPKSDLSQHFDTILQRINTMEKKITEALDYIPSYDERQFSLQLKSLGDRLEKTKAELTPKAKFSFKSRKKKPSVLKATLTEKEPETDNKKDLLSDATVLLKDESNTILRLGQKTIEKKSIDVLLSNLRSCIVILEDPSITISAVHIKNVQDCVILCGKIDGSVLIYDIKHSLLVVGCHQLRIHDANEVDILMHVTSRPIIEDSTGVTSGKYIIQTDDINYFDQIEDFNWLKKQASPNWTVMSNDRARELNQALKTDMTLTDLPHLLPNKN</sequence>
<dbReference type="InterPro" id="IPR008554">
    <property type="entry name" value="Glutaredoxin-like"/>
</dbReference>
<dbReference type="PANTHER" id="PTHR15139:SF0">
    <property type="entry name" value="TUBULIN-SPECIFIC CHAPERONE C"/>
    <property type="match status" value="1"/>
</dbReference>
<evidence type="ECO:0000256" key="3">
    <source>
        <dbReference type="ARBA" id="ARBA00022490"/>
    </source>
</evidence>
<dbReference type="STRING" id="86630.A0A367K6A4"/>
<evidence type="ECO:0000256" key="2">
    <source>
        <dbReference type="ARBA" id="ARBA00008848"/>
    </source>
</evidence>
<keyword evidence="4" id="KW-0007">Acetylation</keyword>
<dbReference type="PROSITE" id="PS51329">
    <property type="entry name" value="C_CAP_COFACTOR_C"/>
    <property type="match status" value="1"/>
</dbReference>
<comment type="caution">
    <text evidence="8">The sequence shown here is derived from an EMBL/GenBank/DDBJ whole genome shotgun (WGS) entry which is preliminary data.</text>
</comment>
<dbReference type="Pfam" id="PF16752">
    <property type="entry name" value="TBCC_N"/>
    <property type="match status" value="1"/>
</dbReference>
<dbReference type="OrthoDB" id="194775at2759"/>
<dbReference type="InterPro" id="IPR012945">
    <property type="entry name" value="Tubulin-bd_cofactor_C_dom"/>
</dbReference>
<dbReference type="Gene3D" id="2.160.20.70">
    <property type="match status" value="1"/>
</dbReference>
<dbReference type="Gene3D" id="3.40.30.10">
    <property type="entry name" value="Glutaredoxin"/>
    <property type="match status" value="1"/>
</dbReference>
<dbReference type="PANTHER" id="PTHR15139">
    <property type="entry name" value="TUBULIN FOLDING COFACTOR C"/>
    <property type="match status" value="1"/>
</dbReference>
<dbReference type="InterPro" id="IPR017901">
    <property type="entry name" value="C-CAP_CF_C-like"/>
</dbReference>
<dbReference type="SUPFAM" id="SSF52833">
    <property type="entry name" value="Thioredoxin-like"/>
    <property type="match status" value="1"/>
</dbReference>
<dbReference type="GO" id="GO:0007023">
    <property type="term" value="P:post-chaperonin tubulin folding pathway"/>
    <property type="evidence" value="ECO:0007669"/>
    <property type="project" value="InterPro"/>
</dbReference>
<evidence type="ECO:0000256" key="1">
    <source>
        <dbReference type="ARBA" id="ARBA00004496"/>
    </source>
</evidence>
<dbReference type="EMBL" id="PJQL01000256">
    <property type="protein sequence ID" value="RCH97700.1"/>
    <property type="molecule type" value="Genomic_DNA"/>
</dbReference>
<reference evidence="8 9" key="1">
    <citation type="journal article" date="2018" name="G3 (Bethesda)">
        <title>Phylogenetic and Phylogenomic Definition of Rhizopus Species.</title>
        <authorList>
            <person name="Gryganskyi A.P."/>
            <person name="Golan J."/>
            <person name="Dolatabadi S."/>
            <person name="Mondo S."/>
            <person name="Robb S."/>
            <person name="Idnurm A."/>
            <person name="Muszewska A."/>
            <person name="Steczkiewicz K."/>
            <person name="Masonjones S."/>
            <person name="Liao H.L."/>
            <person name="Gajdeczka M.T."/>
            <person name="Anike F."/>
            <person name="Vuek A."/>
            <person name="Anishchenko I.M."/>
            <person name="Voigt K."/>
            <person name="de Hoog G.S."/>
            <person name="Smith M.E."/>
            <person name="Heitman J."/>
            <person name="Vilgalys R."/>
            <person name="Stajich J.E."/>
        </authorList>
    </citation>
    <scope>NUCLEOTIDE SEQUENCE [LARGE SCALE GENOMIC DNA]</scope>
    <source>
        <strain evidence="8 9">CBS 357.93</strain>
    </source>
</reference>
<dbReference type="InterPro" id="IPR016098">
    <property type="entry name" value="CAP/MinC_C"/>
</dbReference>
<accession>A0A367K6A4</accession>
<keyword evidence="6" id="KW-0732">Signal</keyword>
<dbReference type="AlphaFoldDB" id="A0A367K6A4"/>
<keyword evidence="3" id="KW-0963">Cytoplasm</keyword>
<evidence type="ECO:0000313" key="9">
    <source>
        <dbReference type="Proteomes" id="UP000252139"/>
    </source>
</evidence>
<organism evidence="8 9">
    <name type="scientific">Rhizopus azygosporus</name>
    <name type="common">Rhizopus microsporus var. azygosporus</name>
    <dbReference type="NCBI Taxonomy" id="86630"/>
    <lineage>
        <taxon>Eukaryota</taxon>
        <taxon>Fungi</taxon>
        <taxon>Fungi incertae sedis</taxon>
        <taxon>Mucoromycota</taxon>
        <taxon>Mucoromycotina</taxon>
        <taxon>Mucoromycetes</taxon>
        <taxon>Mucorales</taxon>
        <taxon>Mucorineae</taxon>
        <taxon>Rhizopodaceae</taxon>
        <taxon>Rhizopus</taxon>
    </lineage>
</organism>
<dbReference type="GO" id="GO:0005737">
    <property type="term" value="C:cytoplasm"/>
    <property type="evidence" value="ECO:0007669"/>
    <property type="project" value="UniProtKB-SubCell"/>
</dbReference>
<comment type="subcellular location">
    <subcellularLocation>
        <location evidence="1">Cytoplasm</location>
    </subcellularLocation>
</comment>
<dbReference type="InterPro" id="IPR027684">
    <property type="entry name" value="TBCC"/>
</dbReference>
<comment type="similarity">
    <text evidence="2">Belongs to the TBCC family.</text>
</comment>
<dbReference type="InterPro" id="IPR031925">
    <property type="entry name" value="TBCC_N"/>
</dbReference>
<dbReference type="InterPro" id="IPR036249">
    <property type="entry name" value="Thioredoxin-like_sf"/>
</dbReference>
<dbReference type="InterPro" id="IPR038397">
    <property type="entry name" value="TBCC_N_sf"/>
</dbReference>
<proteinExistence type="inferred from homology"/>
<dbReference type="GO" id="GO:0007021">
    <property type="term" value="P:tubulin complex assembly"/>
    <property type="evidence" value="ECO:0007669"/>
    <property type="project" value="TreeGrafter"/>
</dbReference>
<feature type="signal peptide" evidence="6">
    <location>
        <begin position="1"/>
        <end position="24"/>
    </location>
</feature>
<protein>
    <recommendedName>
        <fullName evidence="7">C-CAP/cofactor C-like domain-containing protein</fullName>
    </recommendedName>
</protein>
<dbReference type="GO" id="GO:0015631">
    <property type="term" value="F:tubulin binding"/>
    <property type="evidence" value="ECO:0007669"/>
    <property type="project" value="InterPro"/>
</dbReference>
<dbReference type="Proteomes" id="UP000252139">
    <property type="component" value="Unassembled WGS sequence"/>
</dbReference>
<keyword evidence="9" id="KW-1185">Reference proteome</keyword>
<dbReference type="Gene3D" id="1.20.58.1250">
    <property type="entry name" value="Tubulin Binding Cofactor C, N-terminal domain"/>
    <property type="match status" value="1"/>
</dbReference>
<evidence type="ECO:0000256" key="5">
    <source>
        <dbReference type="ARBA" id="ARBA00026055"/>
    </source>
</evidence>
<evidence type="ECO:0000256" key="4">
    <source>
        <dbReference type="ARBA" id="ARBA00022990"/>
    </source>
</evidence>